<dbReference type="Pfam" id="PF05894">
    <property type="entry name" value="Podovirus_Gp16"/>
    <property type="match status" value="1"/>
</dbReference>
<comment type="caution">
    <text evidence="1">The sequence shown here is derived from an EMBL/GenBank/DDBJ whole genome shotgun (WGS) entry which is preliminary data.</text>
</comment>
<dbReference type="Proteomes" id="UP000823928">
    <property type="component" value="Unassembled WGS sequence"/>
</dbReference>
<dbReference type="EMBL" id="DVIU01000089">
    <property type="protein sequence ID" value="HIS35834.1"/>
    <property type="molecule type" value="Genomic_DNA"/>
</dbReference>
<dbReference type="AlphaFoldDB" id="A0A9D1EYB6"/>
<sequence>MWFTPNDVINKQRLFNFVTGPKGDGKTTGCRNYGLDLFCKDSDKQAEFCVIRRYKTETQATYKKYFDDINTKFNYGLDIKYRGRSAGIMIESKTGEEIFKPICHFFSLSTDAGIQGINLPNLRFMIFEEIFLDPRKGKRYLKNEPEEFARLYDTLARPSDPARKRVPVIFIGNSFASSNPYYDFFHISLNANGEFKSKNIYALHIQDKEFSEYANNTEFGRIMSNTAYGKHAFDNDFLLDNFDFVDKDFKKSHLLYNFIYNGKTYGVWINAKASALFVSSKYDPSCIRSYSFTTDDLKPNFLTAKMFTRNKQGELTKFAYNTGCLYFESLQIKNVWFDIAHLCNL</sequence>
<reference evidence="1" key="1">
    <citation type="submission" date="2020-10" db="EMBL/GenBank/DDBJ databases">
        <authorList>
            <person name="Gilroy R."/>
        </authorList>
    </citation>
    <scope>NUCLEOTIDE SEQUENCE</scope>
    <source>
        <strain evidence="1">6276</strain>
    </source>
</reference>
<gene>
    <name evidence="1" type="ORF">IAC10_04295</name>
</gene>
<reference evidence="1" key="2">
    <citation type="journal article" date="2021" name="PeerJ">
        <title>Extensive microbial diversity within the chicken gut microbiome revealed by metagenomics and culture.</title>
        <authorList>
            <person name="Gilroy R."/>
            <person name="Ravi A."/>
            <person name="Getino M."/>
            <person name="Pursley I."/>
            <person name="Horton D.L."/>
            <person name="Alikhan N.F."/>
            <person name="Baker D."/>
            <person name="Gharbi K."/>
            <person name="Hall N."/>
            <person name="Watson M."/>
            <person name="Adriaenssens E.M."/>
            <person name="Foster-Nyarko E."/>
            <person name="Jarju S."/>
            <person name="Secka A."/>
            <person name="Antonio M."/>
            <person name="Oren A."/>
            <person name="Chaudhuri R.R."/>
            <person name="La Ragione R."/>
            <person name="Hildebrand F."/>
            <person name="Pallen M.J."/>
        </authorList>
    </citation>
    <scope>NUCLEOTIDE SEQUENCE</scope>
    <source>
        <strain evidence="1">6276</strain>
    </source>
</reference>
<organism evidence="1 2">
    <name type="scientific">Candidatus Scatousia excrementigallinarum</name>
    <dbReference type="NCBI Taxonomy" id="2840935"/>
    <lineage>
        <taxon>Bacteria</taxon>
        <taxon>Candidatus Scatousia</taxon>
    </lineage>
</organism>
<name>A0A9D1EYB6_9BACT</name>
<accession>A0A9D1EYB6</accession>
<proteinExistence type="predicted"/>
<evidence type="ECO:0000313" key="1">
    <source>
        <dbReference type="EMBL" id="HIS35834.1"/>
    </source>
</evidence>
<protein>
    <submittedName>
        <fullName evidence="1">Phage DNA encapsidation protein</fullName>
    </submittedName>
</protein>
<dbReference type="InterPro" id="IPR008784">
    <property type="entry name" value="Podovirus_Gp16"/>
</dbReference>
<evidence type="ECO:0000313" key="2">
    <source>
        <dbReference type="Proteomes" id="UP000823928"/>
    </source>
</evidence>